<dbReference type="PANTHER" id="PTHR13767:SF2">
    <property type="entry name" value="PSEUDOURIDYLATE SYNTHASE TRUB1"/>
    <property type="match status" value="1"/>
</dbReference>
<proteinExistence type="inferred from homology"/>
<dbReference type="Pfam" id="PF16198">
    <property type="entry name" value="TruB_C_2"/>
    <property type="match status" value="1"/>
</dbReference>
<feature type="region of interest" description="Disordered" evidence="6">
    <location>
        <begin position="229"/>
        <end position="330"/>
    </location>
</feature>
<feature type="region of interest" description="Disordered" evidence="6">
    <location>
        <begin position="51"/>
        <end position="72"/>
    </location>
</feature>
<dbReference type="GO" id="GO:0160148">
    <property type="term" value="F:tRNA pseudouridine(55) synthase activity"/>
    <property type="evidence" value="ECO:0007669"/>
    <property type="project" value="UniProtKB-EC"/>
</dbReference>
<dbReference type="AlphaFoldDB" id="A0AAD4I0U4"/>
<dbReference type="InterPro" id="IPR014780">
    <property type="entry name" value="tRNA_psdUridine_synth_TruB"/>
</dbReference>
<dbReference type="CDD" id="cd02867">
    <property type="entry name" value="PseudoU_synth_TruB_4"/>
    <property type="match status" value="1"/>
</dbReference>
<dbReference type="EMBL" id="JAHCVI010000002">
    <property type="protein sequence ID" value="KAG7289620.1"/>
    <property type="molecule type" value="Genomic_DNA"/>
</dbReference>
<dbReference type="SUPFAM" id="SSF55120">
    <property type="entry name" value="Pseudouridine synthase"/>
    <property type="match status" value="1"/>
</dbReference>
<accession>A0AAD4I0U4</accession>
<protein>
    <recommendedName>
        <fullName evidence="3">tRNA pseudouridine(55) synthase</fullName>
        <ecNumber evidence="3">5.4.99.25</ecNumber>
    </recommendedName>
</protein>
<dbReference type="Proteomes" id="UP001197093">
    <property type="component" value="Unassembled WGS sequence"/>
</dbReference>
<feature type="region of interest" description="Disordered" evidence="6">
    <location>
        <begin position="406"/>
        <end position="476"/>
    </location>
</feature>
<evidence type="ECO:0000259" key="7">
    <source>
        <dbReference type="Pfam" id="PF01509"/>
    </source>
</evidence>
<reference evidence="9" key="1">
    <citation type="submission" date="2023-02" db="EMBL/GenBank/DDBJ databases">
        <authorList>
            <person name="Palmer J.M."/>
        </authorList>
    </citation>
    <scope>NUCLEOTIDE SEQUENCE</scope>
    <source>
        <strain evidence="9">FW57</strain>
    </source>
</reference>
<organism evidence="9 10">
    <name type="scientific">Staphylotrichum longicolle</name>
    <dbReference type="NCBI Taxonomy" id="669026"/>
    <lineage>
        <taxon>Eukaryota</taxon>
        <taxon>Fungi</taxon>
        <taxon>Dikarya</taxon>
        <taxon>Ascomycota</taxon>
        <taxon>Pezizomycotina</taxon>
        <taxon>Sordariomycetes</taxon>
        <taxon>Sordariomycetidae</taxon>
        <taxon>Sordariales</taxon>
        <taxon>Chaetomiaceae</taxon>
        <taxon>Staphylotrichum</taxon>
    </lineage>
</organism>
<keyword evidence="4" id="KW-0819">tRNA processing</keyword>
<evidence type="ECO:0000313" key="9">
    <source>
        <dbReference type="EMBL" id="KAG7289620.1"/>
    </source>
</evidence>
<evidence type="ECO:0000256" key="1">
    <source>
        <dbReference type="ARBA" id="ARBA00001166"/>
    </source>
</evidence>
<dbReference type="GO" id="GO:0005634">
    <property type="term" value="C:nucleus"/>
    <property type="evidence" value="ECO:0007669"/>
    <property type="project" value="TreeGrafter"/>
</dbReference>
<keyword evidence="10" id="KW-1185">Reference proteome</keyword>
<comment type="caution">
    <text evidence="9">The sequence shown here is derived from an EMBL/GenBank/DDBJ whole genome shotgun (WGS) entry which is preliminary data.</text>
</comment>
<feature type="compositionally biased region" description="Low complexity" evidence="6">
    <location>
        <begin position="452"/>
        <end position="463"/>
    </location>
</feature>
<dbReference type="PANTHER" id="PTHR13767">
    <property type="entry name" value="TRNA-PSEUDOURIDINE SYNTHASE"/>
    <property type="match status" value="1"/>
</dbReference>
<evidence type="ECO:0000256" key="4">
    <source>
        <dbReference type="ARBA" id="ARBA00022694"/>
    </source>
</evidence>
<gene>
    <name evidence="9" type="ORF">NEMBOFW57_005991</name>
</gene>
<dbReference type="GO" id="GO:0003723">
    <property type="term" value="F:RNA binding"/>
    <property type="evidence" value="ECO:0007669"/>
    <property type="project" value="InterPro"/>
</dbReference>
<feature type="compositionally biased region" description="Basic and acidic residues" evidence="6">
    <location>
        <begin position="426"/>
        <end position="451"/>
    </location>
</feature>
<evidence type="ECO:0000256" key="5">
    <source>
        <dbReference type="ARBA" id="ARBA00023235"/>
    </source>
</evidence>
<feature type="domain" description="Pseudouridine synthase II N-terminal" evidence="7">
    <location>
        <begin position="68"/>
        <end position="199"/>
    </location>
</feature>
<feature type="compositionally biased region" description="Pro residues" evidence="6">
    <location>
        <begin position="313"/>
        <end position="325"/>
    </location>
</feature>
<dbReference type="GO" id="GO:1990481">
    <property type="term" value="P:mRNA pseudouridine synthesis"/>
    <property type="evidence" value="ECO:0007669"/>
    <property type="project" value="TreeGrafter"/>
</dbReference>
<dbReference type="InterPro" id="IPR032819">
    <property type="entry name" value="TruB_C"/>
</dbReference>
<name>A0AAD4I0U4_9PEZI</name>
<evidence type="ECO:0000256" key="6">
    <source>
        <dbReference type="SAM" id="MobiDB-lite"/>
    </source>
</evidence>
<dbReference type="Pfam" id="PF01509">
    <property type="entry name" value="TruB_N"/>
    <property type="match status" value="1"/>
</dbReference>
<dbReference type="InterPro" id="IPR020103">
    <property type="entry name" value="PsdUridine_synth_cat_dom_sf"/>
</dbReference>
<evidence type="ECO:0000256" key="3">
    <source>
        <dbReference type="ARBA" id="ARBA00012787"/>
    </source>
</evidence>
<dbReference type="Gene3D" id="3.30.2350.10">
    <property type="entry name" value="Pseudouridine synthase"/>
    <property type="match status" value="1"/>
</dbReference>
<dbReference type="FunFam" id="3.30.2350.10:FF:000014">
    <property type="entry name" value="PUS4p Pseudouridine synthase"/>
    <property type="match status" value="1"/>
</dbReference>
<dbReference type="EC" id="5.4.99.25" evidence="3"/>
<dbReference type="GO" id="GO:0006400">
    <property type="term" value="P:tRNA modification"/>
    <property type="evidence" value="ECO:0007669"/>
    <property type="project" value="TreeGrafter"/>
</dbReference>
<dbReference type="HAMAP" id="MF_01080">
    <property type="entry name" value="TruB_bact"/>
    <property type="match status" value="1"/>
</dbReference>
<comment type="catalytic activity">
    <reaction evidence="1">
        <text>a uridine in mRNA = a pseudouridine in mRNA</text>
        <dbReference type="Rhea" id="RHEA:56644"/>
        <dbReference type="Rhea" id="RHEA-COMP:14658"/>
        <dbReference type="Rhea" id="RHEA-COMP:14659"/>
        <dbReference type="ChEBI" id="CHEBI:65314"/>
        <dbReference type="ChEBI" id="CHEBI:65315"/>
    </reaction>
</comment>
<evidence type="ECO:0000313" key="10">
    <source>
        <dbReference type="Proteomes" id="UP001197093"/>
    </source>
</evidence>
<keyword evidence="5" id="KW-0413">Isomerase</keyword>
<feature type="compositionally biased region" description="Basic and acidic residues" evidence="6">
    <location>
        <begin position="250"/>
        <end position="270"/>
    </location>
</feature>
<feature type="compositionally biased region" description="Low complexity" evidence="6">
    <location>
        <begin position="409"/>
        <end position="425"/>
    </location>
</feature>
<feature type="domain" description="tRNA pseudouridylate synthase B C-terminal" evidence="8">
    <location>
        <begin position="346"/>
        <end position="388"/>
    </location>
</feature>
<comment type="similarity">
    <text evidence="2">Belongs to the pseudouridine synthase TruB family.</text>
</comment>
<evidence type="ECO:0000256" key="2">
    <source>
        <dbReference type="ARBA" id="ARBA00008999"/>
    </source>
</evidence>
<dbReference type="InterPro" id="IPR002501">
    <property type="entry name" value="PsdUridine_synth_N"/>
</dbReference>
<sequence>MAANKVIEGVFAINKPFGMSSAQVIRDCQHTFNPSALFAPLLEQDRALREKESRFQKKRRSKAKQEMKVKMGHGGTLDPLATGVLILGVGKGTKSLQNFLNCTKTYETVVLFGASTDTYDRTGRIIKKSPYDDVTREAAETALEGFRGKIRQMPPLYSALKMAGKPLYEYAREGKPIPREIETREVEVTDLELVEWYEPGTHNHRWPTEEAEQAEKNLVDSVWRVAKRQVAGNADGDEGASKLTPEQQEEETKAQAEYNSKKREAEERVDGLVSDEQQPPAAKRKKTNEGGAEPLMSGALGKLPPKGRGSDLIPPPPAPDTPPPWEGKGPPAAKIRMTVTSGFYVRSLCHDLGEKLGCGAMMAELSRTRQGQFVLGSANCIEYDELHKGEDVWGPKLRSMLDLWNNPQAAPESKGSEESSPPAETGESKPEESKPEETQPEETKPAEDAKAAEPASAPEPASTKVEEGQAAAAASA</sequence>
<evidence type="ECO:0000259" key="8">
    <source>
        <dbReference type="Pfam" id="PF16198"/>
    </source>
</evidence>